<dbReference type="AlphaFoldDB" id="A0A438F900"/>
<protein>
    <submittedName>
        <fullName evidence="3">Putative mitochondrial protein</fullName>
    </submittedName>
</protein>
<reference evidence="3 4" key="1">
    <citation type="journal article" date="2018" name="PLoS Genet.">
        <title>Population sequencing reveals clonal diversity and ancestral inbreeding in the grapevine cultivar Chardonnay.</title>
        <authorList>
            <person name="Roach M.J."/>
            <person name="Johnson D.L."/>
            <person name="Bohlmann J."/>
            <person name="van Vuuren H.J."/>
            <person name="Jones S.J."/>
            <person name="Pretorius I.S."/>
            <person name="Schmidt S.A."/>
            <person name="Borneman A.R."/>
        </authorList>
    </citation>
    <scope>NUCLEOTIDE SEQUENCE [LARGE SCALE GENOMIC DNA]</scope>
    <source>
        <strain evidence="4">cv. Chardonnay</strain>
        <tissue evidence="3">Leaf</tissue>
    </source>
</reference>
<comment type="caution">
    <text evidence="3">The sequence shown here is derived from an EMBL/GenBank/DDBJ whole genome shotgun (WGS) entry which is preliminary data.</text>
</comment>
<dbReference type="EMBL" id="QGNW01001077">
    <property type="protein sequence ID" value="RVW56432.1"/>
    <property type="molecule type" value="Genomic_DNA"/>
</dbReference>
<feature type="compositionally biased region" description="Polar residues" evidence="1">
    <location>
        <begin position="20"/>
        <end position="32"/>
    </location>
</feature>
<dbReference type="Proteomes" id="UP000288805">
    <property type="component" value="Unassembled WGS sequence"/>
</dbReference>
<feature type="region of interest" description="Disordered" evidence="1">
    <location>
        <begin position="1"/>
        <end position="79"/>
    </location>
</feature>
<feature type="domain" description="Reverse transcriptase Ty1/copia-type" evidence="2">
    <location>
        <begin position="157"/>
        <end position="221"/>
    </location>
</feature>
<proteinExistence type="predicted"/>
<dbReference type="InterPro" id="IPR013103">
    <property type="entry name" value="RVT_2"/>
</dbReference>
<organism evidence="3 4">
    <name type="scientific">Vitis vinifera</name>
    <name type="common">Grape</name>
    <dbReference type="NCBI Taxonomy" id="29760"/>
    <lineage>
        <taxon>Eukaryota</taxon>
        <taxon>Viridiplantae</taxon>
        <taxon>Streptophyta</taxon>
        <taxon>Embryophyta</taxon>
        <taxon>Tracheophyta</taxon>
        <taxon>Spermatophyta</taxon>
        <taxon>Magnoliopsida</taxon>
        <taxon>eudicotyledons</taxon>
        <taxon>Gunneridae</taxon>
        <taxon>Pentapetalae</taxon>
        <taxon>rosids</taxon>
        <taxon>Vitales</taxon>
        <taxon>Vitaceae</taxon>
        <taxon>Viteae</taxon>
        <taxon>Vitis</taxon>
    </lineage>
</organism>
<evidence type="ECO:0000313" key="4">
    <source>
        <dbReference type="Proteomes" id="UP000288805"/>
    </source>
</evidence>
<dbReference type="Pfam" id="PF07727">
    <property type="entry name" value="RVT_2"/>
    <property type="match status" value="1"/>
</dbReference>
<evidence type="ECO:0000259" key="2">
    <source>
        <dbReference type="Pfam" id="PF07727"/>
    </source>
</evidence>
<accession>A0A438F900</accession>
<feature type="compositionally biased region" description="Polar residues" evidence="1">
    <location>
        <begin position="48"/>
        <end position="73"/>
    </location>
</feature>
<sequence length="221" mass="24978">MPKQPEPESHPPTTSPQTPVHNYSKSPQTANSEFRIYIRRKRPERTIEQPTPLTYDQESQPSPSPTQIHSSKGATDLEKPVPFVDDSNILIALRKGVRTCTDHPICRFISHDGLSPSYQDFVSVLDSVQIPNSIQEALKNLEWRKAVSKEIRALEKNDTWVISDLSHGKKPVGCKWIFTIKHKADGSIERLKACLVDKGFTQSYGIDYRETFAPVAKLNTI</sequence>
<name>A0A438F900_VITVI</name>
<evidence type="ECO:0000256" key="1">
    <source>
        <dbReference type="SAM" id="MobiDB-lite"/>
    </source>
</evidence>
<evidence type="ECO:0000313" key="3">
    <source>
        <dbReference type="EMBL" id="RVW56432.1"/>
    </source>
</evidence>
<gene>
    <name evidence="3" type="primary">AtMg00820_65</name>
    <name evidence="3" type="ORF">CK203_072552</name>
</gene>